<feature type="domain" description="Kinesin motor" evidence="4">
    <location>
        <begin position="1"/>
        <end position="66"/>
    </location>
</feature>
<keyword evidence="6" id="KW-1185">Reference proteome</keyword>
<evidence type="ECO:0000256" key="2">
    <source>
        <dbReference type="ARBA" id="ARBA00023175"/>
    </source>
</evidence>
<dbReference type="GO" id="GO:0008017">
    <property type="term" value="F:microtubule binding"/>
    <property type="evidence" value="ECO:0007669"/>
    <property type="project" value="InterPro"/>
</dbReference>
<evidence type="ECO:0000256" key="3">
    <source>
        <dbReference type="PROSITE-ProRule" id="PRU00283"/>
    </source>
</evidence>
<evidence type="ECO:0000313" key="6">
    <source>
        <dbReference type="Proteomes" id="UP000823388"/>
    </source>
</evidence>
<dbReference type="InterPro" id="IPR001752">
    <property type="entry name" value="Kinesin_motor_dom"/>
</dbReference>
<dbReference type="Proteomes" id="UP000823388">
    <property type="component" value="Chromosome 6K"/>
</dbReference>
<dbReference type="EMBL" id="CM029047">
    <property type="protein sequence ID" value="KAG2585860.1"/>
    <property type="molecule type" value="Genomic_DNA"/>
</dbReference>
<dbReference type="GO" id="GO:0005524">
    <property type="term" value="F:ATP binding"/>
    <property type="evidence" value="ECO:0007669"/>
    <property type="project" value="InterPro"/>
</dbReference>
<dbReference type="GO" id="GO:0003777">
    <property type="term" value="F:microtubule motor activity"/>
    <property type="evidence" value="ECO:0007669"/>
    <property type="project" value="InterPro"/>
</dbReference>
<comment type="similarity">
    <text evidence="3">Belongs to the TRAFAC class myosin-kinesin ATPase superfamily. Kinesin family.</text>
</comment>
<comment type="caution">
    <text evidence="3">Lacks conserved residue(s) required for the propagation of feature annotation.</text>
</comment>
<sequence>MPIVRSVMDGFNKCIFAYGQRGSRKTFTMEGVPENRGLNYRALKELFKVSEERSGCITYAFSITIL</sequence>
<reference evidence="5" key="1">
    <citation type="submission" date="2020-05" db="EMBL/GenBank/DDBJ databases">
        <title>WGS assembly of Panicum virgatum.</title>
        <authorList>
            <person name="Lovell J.T."/>
            <person name="Jenkins J."/>
            <person name="Shu S."/>
            <person name="Juenger T.E."/>
            <person name="Schmutz J."/>
        </authorList>
    </citation>
    <scope>NUCLEOTIDE SEQUENCE</scope>
    <source>
        <strain evidence="5">AP13</strain>
    </source>
</reference>
<dbReference type="Pfam" id="PF00225">
    <property type="entry name" value="Kinesin"/>
    <property type="match status" value="1"/>
</dbReference>
<gene>
    <name evidence="5" type="ORF">PVAP13_6KG416601</name>
</gene>
<dbReference type="GO" id="GO:0007018">
    <property type="term" value="P:microtubule-based movement"/>
    <property type="evidence" value="ECO:0007669"/>
    <property type="project" value="InterPro"/>
</dbReference>
<keyword evidence="2" id="KW-0505">Motor protein</keyword>
<dbReference type="PANTHER" id="PTHR47972:SF2">
    <property type="entry name" value="KINESIN-LIKE PROTEIN KIN-14S"/>
    <property type="match status" value="1"/>
</dbReference>
<proteinExistence type="inferred from homology"/>
<organism evidence="5 6">
    <name type="scientific">Panicum virgatum</name>
    <name type="common">Blackwell switchgrass</name>
    <dbReference type="NCBI Taxonomy" id="38727"/>
    <lineage>
        <taxon>Eukaryota</taxon>
        <taxon>Viridiplantae</taxon>
        <taxon>Streptophyta</taxon>
        <taxon>Embryophyta</taxon>
        <taxon>Tracheophyta</taxon>
        <taxon>Spermatophyta</taxon>
        <taxon>Magnoliopsida</taxon>
        <taxon>Liliopsida</taxon>
        <taxon>Poales</taxon>
        <taxon>Poaceae</taxon>
        <taxon>PACMAD clade</taxon>
        <taxon>Panicoideae</taxon>
        <taxon>Panicodae</taxon>
        <taxon>Paniceae</taxon>
        <taxon>Panicinae</taxon>
        <taxon>Panicum</taxon>
        <taxon>Panicum sect. Hiantes</taxon>
    </lineage>
</organism>
<evidence type="ECO:0000256" key="1">
    <source>
        <dbReference type="ARBA" id="ARBA00022701"/>
    </source>
</evidence>
<evidence type="ECO:0000313" key="5">
    <source>
        <dbReference type="EMBL" id="KAG2585860.1"/>
    </source>
</evidence>
<comment type="caution">
    <text evidence="5">The sequence shown here is derived from an EMBL/GenBank/DDBJ whole genome shotgun (WGS) entry which is preliminary data.</text>
</comment>
<dbReference type="PROSITE" id="PS50067">
    <property type="entry name" value="KINESIN_MOTOR_2"/>
    <property type="match status" value="1"/>
</dbReference>
<dbReference type="InterPro" id="IPR027417">
    <property type="entry name" value="P-loop_NTPase"/>
</dbReference>
<dbReference type="SUPFAM" id="SSF52540">
    <property type="entry name" value="P-loop containing nucleoside triphosphate hydrolases"/>
    <property type="match status" value="1"/>
</dbReference>
<accession>A0A8T0RL52</accession>
<dbReference type="PANTHER" id="PTHR47972">
    <property type="entry name" value="KINESIN-LIKE PROTEIN KLP-3"/>
    <property type="match status" value="1"/>
</dbReference>
<dbReference type="Gene3D" id="3.40.850.10">
    <property type="entry name" value="Kinesin motor domain"/>
    <property type="match status" value="1"/>
</dbReference>
<keyword evidence="1" id="KW-0493">Microtubule</keyword>
<dbReference type="InterPro" id="IPR036961">
    <property type="entry name" value="Kinesin_motor_dom_sf"/>
</dbReference>
<evidence type="ECO:0000259" key="4">
    <source>
        <dbReference type="PROSITE" id="PS50067"/>
    </source>
</evidence>
<dbReference type="GO" id="GO:0005874">
    <property type="term" value="C:microtubule"/>
    <property type="evidence" value="ECO:0007669"/>
    <property type="project" value="UniProtKB-KW"/>
</dbReference>
<dbReference type="InterPro" id="IPR027640">
    <property type="entry name" value="Kinesin-like_fam"/>
</dbReference>
<name>A0A8T0RL52_PANVG</name>
<dbReference type="AlphaFoldDB" id="A0A8T0RL52"/>
<protein>
    <recommendedName>
        <fullName evidence="4">Kinesin motor domain-containing protein</fullName>
    </recommendedName>
</protein>